<gene>
    <name evidence="2" type="ORF">ZHAS_00013170</name>
</gene>
<accession>A0A084W4R2</accession>
<reference evidence="2 4" key="1">
    <citation type="journal article" date="2014" name="BMC Genomics">
        <title>Genome sequence of Anopheles sinensis provides insight into genetics basis of mosquito competence for malaria parasites.</title>
        <authorList>
            <person name="Zhou D."/>
            <person name="Zhang D."/>
            <person name="Ding G."/>
            <person name="Shi L."/>
            <person name="Hou Q."/>
            <person name="Ye Y."/>
            <person name="Xu Y."/>
            <person name="Zhou H."/>
            <person name="Xiong C."/>
            <person name="Li S."/>
            <person name="Yu J."/>
            <person name="Hong S."/>
            <person name="Yu X."/>
            <person name="Zou P."/>
            <person name="Chen C."/>
            <person name="Chang X."/>
            <person name="Wang W."/>
            <person name="Lv Y."/>
            <person name="Sun Y."/>
            <person name="Ma L."/>
            <person name="Shen B."/>
            <person name="Zhu C."/>
        </authorList>
    </citation>
    <scope>NUCLEOTIDE SEQUENCE [LARGE SCALE GENOMIC DNA]</scope>
</reference>
<reference evidence="3" key="2">
    <citation type="submission" date="2020-05" db="UniProtKB">
        <authorList>
            <consortium name="EnsemblMetazoa"/>
        </authorList>
    </citation>
    <scope>IDENTIFICATION</scope>
</reference>
<feature type="region of interest" description="Disordered" evidence="1">
    <location>
        <begin position="70"/>
        <end position="89"/>
    </location>
</feature>
<proteinExistence type="predicted"/>
<dbReference type="EMBL" id="ATLV01020368">
    <property type="status" value="NOT_ANNOTATED_CDS"/>
    <property type="molecule type" value="Genomic_DNA"/>
</dbReference>
<dbReference type="EnsemblMetazoa" id="ASIC013170-RA">
    <property type="protein sequence ID" value="ASIC013170-PA"/>
    <property type="gene ID" value="ASIC013170"/>
</dbReference>
<organism evidence="2">
    <name type="scientific">Anopheles sinensis</name>
    <name type="common">Mosquito</name>
    <dbReference type="NCBI Taxonomy" id="74873"/>
    <lineage>
        <taxon>Eukaryota</taxon>
        <taxon>Metazoa</taxon>
        <taxon>Ecdysozoa</taxon>
        <taxon>Arthropoda</taxon>
        <taxon>Hexapoda</taxon>
        <taxon>Insecta</taxon>
        <taxon>Pterygota</taxon>
        <taxon>Neoptera</taxon>
        <taxon>Endopterygota</taxon>
        <taxon>Diptera</taxon>
        <taxon>Nematocera</taxon>
        <taxon>Culicoidea</taxon>
        <taxon>Culicidae</taxon>
        <taxon>Anophelinae</taxon>
        <taxon>Anopheles</taxon>
    </lineage>
</organism>
<keyword evidence="4" id="KW-1185">Reference proteome</keyword>
<dbReference type="VEuPathDB" id="VectorBase:ASIC013170"/>
<sequence>MFPPTPAWIGVDRSIDAVDEHKRVCEATRADGGMCTGSRCLVALVEEMLEREKFYFVTYGQARGLIRLGSKKGRLPPPRARDFANRTVG</sequence>
<evidence type="ECO:0000313" key="2">
    <source>
        <dbReference type="EMBL" id="KFB45206.1"/>
    </source>
</evidence>
<dbReference type="AlphaFoldDB" id="A0A084W4R2"/>
<evidence type="ECO:0000313" key="4">
    <source>
        <dbReference type="Proteomes" id="UP000030765"/>
    </source>
</evidence>
<evidence type="ECO:0000313" key="3">
    <source>
        <dbReference type="EnsemblMetazoa" id="ASIC013170-PA"/>
    </source>
</evidence>
<evidence type="ECO:0000256" key="1">
    <source>
        <dbReference type="SAM" id="MobiDB-lite"/>
    </source>
</evidence>
<name>A0A084W4R2_ANOSI</name>
<protein>
    <submittedName>
        <fullName evidence="2 3">Cobalt ABC transporter permease, CbiQ</fullName>
    </submittedName>
</protein>
<feature type="compositionally biased region" description="Basic and acidic residues" evidence="1">
    <location>
        <begin position="79"/>
        <end position="89"/>
    </location>
</feature>
<dbReference type="Proteomes" id="UP000030765">
    <property type="component" value="Unassembled WGS sequence"/>
</dbReference>
<dbReference type="EMBL" id="KE525299">
    <property type="protein sequence ID" value="KFB45206.1"/>
    <property type="molecule type" value="Genomic_DNA"/>
</dbReference>